<feature type="region of interest" description="Disordered" evidence="1">
    <location>
        <begin position="1"/>
        <end position="69"/>
    </location>
</feature>
<protein>
    <submittedName>
        <fullName evidence="2">Uncharacterized protein</fullName>
    </submittedName>
</protein>
<organism evidence="2">
    <name type="scientific">Sipha flava</name>
    <name type="common">yellow sugarcane aphid</name>
    <dbReference type="NCBI Taxonomy" id="143950"/>
    <lineage>
        <taxon>Eukaryota</taxon>
        <taxon>Metazoa</taxon>
        <taxon>Ecdysozoa</taxon>
        <taxon>Arthropoda</taxon>
        <taxon>Hexapoda</taxon>
        <taxon>Insecta</taxon>
        <taxon>Pterygota</taxon>
        <taxon>Neoptera</taxon>
        <taxon>Paraneoptera</taxon>
        <taxon>Hemiptera</taxon>
        <taxon>Sternorrhyncha</taxon>
        <taxon>Aphidomorpha</taxon>
        <taxon>Aphidoidea</taxon>
        <taxon>Aphididae</taxon>
        <taxon>Sipha</taxon>
    </lineage>
</organism>
<dbReference type="AlphaFoldDB" id="A0A2S2Q8W3"/>
<evidence type="ECO:0000256" key="1">
    <source>
        <dbReference type="SAM" id="MobiDB-lite"/>
    </source>
</evidence>
<evidence type="ECO:0000313" key="2">
    <source>
        <dbReference type="EMBL" id="MBY74178.1"/>
    </source>
</evidence>
<accession>A0A2S2Q8W3</accession>
<dbReference type="EMBL" id="GGMS01004975">
    <property type="protein sequence ID" value="MBY74178.1"/>
    <property type="molecule type" value="Transcribed_RNA"/>
</dbReference>
<gene>
    <name evidence="2" type="ORF">g.182640</name>
</gene>
<feature type="compositionally biased region" description="Polar residues" evidence="1">
    <location>
        <begin position="16"/>
        <end position="40"/>
    </location>
</feature>
<reference evidence="2" key="1">
    <citation type="submission" date="2018-04" db="EMBL/GenBank/DDBJ databases">
        <title>Transcriptome assembly of Sipha flava.</title>
        <authorList>
            <person name="Scully E.D."/>
            <person name="Geib S.M."/>
            <person name="Palmer N.A."/>
            <person name="Koch K."/>
            <person name="Bradshaw J."/>
            <person name="Heng-Moss T."/>
            <person name="Sarath G."/>
        </authorList>
    </citation>
    <scope>NUCLEOTIDE SEQUENCE</scope>
</reference>
<proteinExistence type="predicted"/>
<sequence length="181" mass="20396">MLSLQTDGPHIAYCNNLPQTNPVNTNDQNDYPKSQPNTASDHLIMPSDTPNETTPPSRSQSNEYITAGSDQNVEINDSTQTIEVNDLNTPPPPPNSSKPENNITRTTTQKRLLPHFRNHPPHHLLTLTQHPKNRFNSIKKQKFAPYQKEQTLLKISLQAMSIDKSNTLTLYTHLKISPTNP</sequence>
<feature type="region of interest" description="Disordered" evidence="1">
    <location>
        <begin position="83"/>
        <end position="103"/>
    </location>
</feature>
<name>A0A2S2Q8W3_9HEMI</name>
<feature type="compositionally biased region" description="Polar residues" evidence="1">
    <location>
        <begin position="48"/>
        <end position="69"/>
    </location>
</feature>